<dbReference type="InterPro" id="IPR036637">
    <property type="entry name" value="Phosphohistidine_dom_sf"/>
</dbReference>
<reference evidence="1 2" key="1">
    <citation type="submission" date="2020-04" db="EMBL/GenBank/DDBJ databases">
        <authorList>
            <person name="Klaysubun C."/>
            <person name="Duangmal K."/>
            <person name="Lipun K."/>
        </authorList>
    </citation>
    <scope>NUCLEOTIDE SEQUENCE [LARGE SCALE GENOMIC DNA]</scope>
    <source>
        <strain evidence="1 2">K10HN5</strain>
    </source>
</reference>
<organism evidence="1 2">
    <name type="scientific">Pseudonocardia acidicola</name>
    <dbReference type="NCBI Taxonomy" id="2724939"/>
    <lineage>
        <taxon>Bacteria</taxon>
        <taxon>Bacillati</taxon>
        <taxon>Actinomycetota</taxon>
        <taxon>Actinomycetes</taxon>
        <taxon>Pseudonocardiales</taxon>
        <taxon>Pseudonocardiaceae</taxon>
        <taxon>Pseudonocardia</taxon>
    </lineage>
</organism>
<gene>
    <name evidence="1" type="ORF">HF526_15065</name>
</gene>
<sequence>MTPTVEAFHSRIRKLVAERLAASGKSWEDAVADPSLELTTADFAAVEKELLDTGYRYEMSAQISLVEAPEKYRAVEGIKDTGGFEKDEDGNRVIGTGANVFRVDADVVGTARLVSTVDIVVDMLTNGVPPGTIAIIDDSGGTLTAPILEHFTGVVCMGGTVRSHLGILTREYSVPCLMDAQLDGLRDGDRIRVEYTKPPADVYAENDPGSRARIVKLEGESVAQ</sequence>
<proteinExistence type="predicted"/>
<evidence type="ECO:0000313" key="1">
    <source>
        <dbReference type="EMBL" id="NMH98617.1"/>
    </source>
</evidence>
<dbReference type="SUPFAM" id="SSF52009">
    <property type="entry name" value="Phosphohistidine domain"/>
    <property type="match status" value="1"/>
</dbReference>
<comment type="caution">
    <text evidence="1">The sequence shown here is derived from an EMBL/GenBank/DDBJ whole genome shotgun (WGS) entry which is preliminary data.</text>
</comment>
<evidence type="ECO:0008006" key="3">
    <source>
        <dbReference type="Google" id="ProtNLM"/>
    </source>
</evidence>
<accession>A0ABX1SCT8</accession>
<keyword evidence="2" id="KW-1185">Reference proteome</keyword>
<evidence type="ECO:0000313" key="2">
    <source>
        <dbReference type="Proteomes" id="UP000820669"/>
    </source>
</evidence>
<dbReference type="Gene3D" id="3.50.30.10">
    <property type="entry name" value="Phosphohistidine domain"/>
    <property type="match status" value="1"/>
</dbReference>
<dbReference type="Proteomes" id="UP000820669">
    <property type="component" value="Unassembled WGS sequence"/>
</dbReference>
<name>A0ABX1SCT8_9PSEU</name>
<dbReference type="EMBL" id="JAAXLA010000025">
    <property type="protein sequence ID" value="NMH98617.1"/>
    <property type="molecule type" value="Genomic_DNA"/>
</dbReference>
<protein>
    <recommendedName>
        <fullName evidence="3">PEP-utilising enzyme mobile domain-containing protein</fullName>
    </recommendedName>
</protein>